<accession>A0ACB8A3B8</accession>
<gene>
    <name evidence="1" type="ORF">BJ138DRAFT_1159490</name>
</gene>
<protein>
    <submittedName>
        <fullName evidence="1">Uncharacterized protein</fullName>
    </submittedName>
</protein>
<sequence length="383" mass="43757">MTRTKRDLRNFILDHLSDANRPSLNDPLEDIAAWGQAITKALKDGEKYKYFANLTDRREWSSAIRNILDEKNQIPWLQWGRAWMPQTARYARWQENGQQPAGGIVTSEEFDKDMEDEVEAEAEEDGDVFEHPKTIEFMTTLPRKRKRSTTPEKSDESDERDAVSVNSKKIKSSPARAIGGYTENEGVPIAPSIVDSRLLEKVQVIVKARTADTIGNLQESIKMIDGHLEVHTKQLQDVLAMHQALSDTLAASVYEIKVLFKARKSHWEIHNDLLRRFDSLMAHNTDVHAEMPDDKFMDELQMIMQAQPADTVESHKICIKMINVRLERNKIELGGLFADHRAHSASLAAKAHELRIVSTARETLIKDREDLVNRLDSLMRQAV</sequence>
<reference evidence="1" key="1">
    <citation type="journal article" date="2021" name="New Phytol.">
        <title>Evolutionary innovations through gain and loss of genes in the ectomycorrhizal Boletales.</title>
        <authorList>
            <person name="Wu G."/>
            <person name="Miyauchi S."/>
            <person name="Morin E."/>
            <person name="Kuo A."/>
            <person name="Drula E."/>
            <person name="Varga T."/>
            <person name="Kohler A."/>
            <person name="Feng B."/>
            <person name="Cao Y."/>
            <person name="Lipzen A."/>
            <person name="Daum C."/>
            <person name="Hundley H."/>
            <person name="Pangilinan J."/>
            <person name="Johnson J."/>
            <person name="Barry K."/>
            <person name="LaButti K."/>
            <person name="Ng V."/>
            <person name="Ahrendt S."/>
            <person name="Min B."/>
            <person name="Choi I.G."/>
            <person name="Park H."/>
            <person name="Plett J.M."/>
            <person name="Magnuson J."/>
            <person name="Spatafora J.W."/>
            <person name="Nagy L.G."/>
            <person name="Henrissat B."/>
            <person name="Grigoriev I.V."/>
            <person name="Yang Z.L."/>
            <person name="Xu J."/>
            <person name="Martin F.M."/>
        </authorList>
    </citation>
    <scope>NUCLEOTIDE SEQUENCE</scope>
    <source>
        <strain evidence="1">ATCC 28755</strain>
    </source>
</reference>
<organism evidence="1 2">
    <name type="scientific">Hygrophoropsis aurantiaca</name>
    <dbReference type="NCBI Taxonomy" id="72124"/>
    <lineage>
        <taxon>Eukaryota</taxon>
        <taxon>Fungi</taxon>
        <taxon>Dikarya</taxon>
        <taxon>Basidiomycota</taxon>
        <taxon>Agaricomycotina</taxon>
        <taxon>Agaricomycetes</taxon>
        <taxon>Agaricomycetidae</taxon>
        <taxon>Boletales</taxon>
        <taxon>Coniophorineae</taxon>
        <taxon>Hygrophoropsidaceae</taxon>
        <taxon>Hygrophoropsis</taxon>
    </lineage>
</organism>
<comment type="caution">
    <text evidence="1">The sequence shown here is derived from an EMBL/GenBank/DDBJ whole genome shotgun (WGS) entry which is preliminary data.</text>
</comment>
<keyword evidence="2" id="KW-1185">Reference proteome</keyword>
<evidence type="ECO:0000313" key="1">
    <source>
        <dbReference type="EMBL" id="KAH7907692.1"/>
    </source>
</evidence>
<dbReference type="EMBL" id="MU267880">
    <property type="protein sequence ID" value="KAH7907692.1"/>
    <property type="molecule type" value="Genomic_DNA"/>
</dbReference>
<proteinExistence type="predicted"/>
<evidence type="ECO:0000313" key="2">
    <source>
        <dbReference type="Proteomes" id="UP000790377"/>
    </source>
</evidence>
<name>A0ACB8A3B8_9AGAM</name>
<dbReference type="Proteomes" id="UP000790377">
    <property type="component" value="Unassembled WGS sequence"/>
</dbReference>